<feature type="coiled-coil region" evidence="1">
    <location>
        <begin position="92"/>
        <end position="119"/>
    </location>
</feature>
<dbReference type="Pfam" id="PF05635">
    <property type="entry name" value="23S_rRNA_IVP"/>
    <property type="match status" value="1"/>
</dbReference>
<protein>
    <recommendedName>
        <fullName evidence="3">Four helix bundle protein</fullName>
    </recommendedName>
</protein>
<proteinExistence type="predicted"/>
<accession>X1UL30</accession>
<evidence type="ECO:0008006" key="3">
    <source>
        <dbReference type="Google" id="ProtNLM"/>
    </source>
</evidence>
<dbReference type="PANTHER" id="PTHR38471">
    <property type="entry name" value="FOUR HELIX BUNDLE PROTEIN"/>
    <property type="match status" value="1"/>
</dbReference>
<dbReference type="EMBL" id="BARW01021879">
    <property type="protein sequence ID" value="GAI93034.1"/>
    <property type="molecule type" value="Genomic_DNA"/>
</dbReference>
<sequence>MNSQKIRNFKNLRIWQESIELVEEIYRITKKFPKEELYGIVNQIRRSAVSLPSNIAEGFVRYHNKEFRQFLFIALASSAEVETQLIVSSKLKYITKQKLDELSENIDKLNRMIMTLIKRL</sequence>
<dbReference type="PANTHER" id="PTHR38471:SF2">
    <property type="entry name" value="FOUR HELIX BUNDLE PROTEIN"/>
    <property type="match status" value="1"/>
</dbReference>
<dbReference type="Gene3D" id="1.20.1440.60">
    <property type="entry name" value="23S rRNA-intervening sequence"/>
    <property type="match status" value="1"/>
</dbReference>
<dbReference type="AlphaFoldDB" id="X1UL30"/>
<evidence type="ECO:0000313" key="2">
    <source>
        <dbReference type="EMBL" id="GAI93034.1"/>
    </source>
</evidence>
<dbReference type="NCBIfam" id="TIGR02436">
    <property type="entry name" value="four helix bundle protein"/>
    <property type="match status" value="1"/>
</dbReference>
<dbReference type="CDD" id="cd16377">
    <property type="entry name" value="23S_rRNA_IVP_like"/>
    <property type="match status" value="1"/>
</dbReference>
<keyword evidence="1" id="KW-0175">Coiled coil</keyword>
<reference evidence="2" key="1">
    <citation type="journal article" date="2014" name="Front. Microbiol.">
        <title>High frequency of phylogenetically diverse reductive dehalogenase-homologous genes in deep subseafloor sedimentary metagenomes.</title>
        <authorList>
            <person name="Kawai M."/>
            <person name="Futagami T."/>
            <person name="Toyoda A."/>
            <person name="Takaki Y."/>
            <person name="Nishi S."/>
            <person name="Hori S."/>
            <person name="Arai W."/>
            <person name="Tsubouchi T."/>
            <person name="Morono Y."/>
            <person name="Uchiyama I."/>
            <person name="Ito T."/>
            <person name="Fujiyama A."/>
            <person name="Inagaki F."/>
            <person name="Takami H."/>
        </authorList>
    </citation>
    <scope>NUCLEOTIDE SEQUENCE</scope>
    <source>
        <strain evidence="2">Expedition CK06-06</strain>
    </source>
</reference>
<dbReference type="NCBIfam" id="NF008911">
    <property type="entry name" value="PRK12275.1-2"/>
    <property type="match status" value="1"/>
</dbReference>
<dbReference type="SUPFAM" id="SSF158446">
    <property type="entry name" value="IVS-encoded protein-like"/>
    <property type="match status" value="1"/>
</dbReference>
<dbReference type="InterPro" id="IPR036583">
    <property type="entry name" value="23S_rRNA_IVS_sf"/>
</dbReference>
<name>X1UL30_9ZZZZ</name>
<evidence type="ECO:0000256" key="1">
    <source>
        <dbReference type="SAM" id="Coils"/>
    </source>
</evidence>
<organism evidence="2">
    <name type="scientific">marine sediment metagenome</name>
    <dbReference type="NCBI Taxonomy" id="412755"/>
    <lineage>
        <taxon>unclassified sequences</taxon>
        <taxon>metagenomes</taxon>
        <taxon>ecological metagenomes</taxon>
    </lineage>
</organism>
<dbReference type="InterPro" id="IPR012657">
    <property type="entry name" value="23S_rRNA-intervening_sequence"/>
</dbReference>
<comment type="caution">
    <text evidence="2">The sequence shown here is derived from an EMBL/GenBank/DDBJ whole genome shotgun (WGS) entry which is preliminary data.</text>
</comment>
<gene>
    <name evidence="2" type="ORF">S12H4_36666</name>
</gene>